<feature type="transmembrane region" description="Helical" evidence="7">
    <location>
        <begin position="275"/>
        <end position="296"/>
    </location>
</feature>
<feature type="domain" description="ABC3 transporter permease C-terminal" evidence="8">
    <location>
        <begin position="274"/>
        <end position="399"/>
    </location>
</feature>
<keyword evidence="4 7" id="KW-0812">Transmembrane</keyword>
<dbReference type="EMBL" id="FWZT01000003">
    <property type="protein sequence ID" value="SME99620.1"/>
    <property type="molecule type" value="Genomic_DNA"/>
</dbReference>
<evidence type="ECO:0000256" key="4">
    <source>
        <dbReference type="ARBA" id="ARBA00022692"/>
    </source>
</evidence>
<comment type="subcellular location">
    <subcellularLocation>
        <location evidence="1">Cell membrane</location>
        <topology evidence="1">Multi-pass membrane protein</topology>
    </subcellularLocation>
</comment>
<evidence type="ECO:0000256" key="7">
    <source>
        <dbReference type="SAM" id="Phobius"/>
    </source>
</evidence>
<dbReference type="STRING" id="1513793.SAMN06296036_10314"/>
<dbReference type="InterPro" id="IPR025857">
    <property type="entry name" value="MacB_PCD"/>
</dbReference>
<keyword evidence="11" id="KW-1185">Reference proteome</keyword>
<dbReference type="InterPro" id="IPR003838">
    <property type="entry name" value="ABC3_permease_C"/>
</dbReference>
<evidence type="ECO:0000256" key="3">
    <source>
        <dbReference type="ARBA" id="ARBA00022475"/>
    </source>
</evidence>
<dbReference type="PANTHER" id="PTHR30489">
    <property type="entry name" value="LIPOPROTEIN-RELEASING SYSTEM TRANSMEMBRANE PROTEIN LOLE"/>
    <property type="match status" value="1"/>
</dbReference>
<evidence type="ECO:0000256" key="1">
    <source>
        <dbReference type="ARBA" id="ARBA00004651"/>
    </source>
</evidence>
<accession>A0A1Y6BAJ3</accession>
<keyword evidence="3" id="KW-1003">Cell membrane</keyword>
<dbReference type="InterPro" id="IPR051447">
    <property type="entry name" value="Lipoprotein-release_system"/>
</dbReference>
<keyword evidence="10" id="KW-0449">Lipoprotein</keyword>
<organism evidence="10 11">
    <name type="scientific">Pseudobacteriovorax antillogorgiicola</name>
    <dbReference type="NCBI Taxonomy" id="1513793"/>
    <lineage>
        <taxon>Bacteria</taxon>
        <taxon>Pseudomonadati</taxon>
        <taxon>Bdellovibrionota</taxon>
        <taxon>Oligoflexia</taxon>
        <taxon>Oligoflexales</taxon>
        <taxon>Pseudobacteriovoracaceae</taxon>
        <taxon>Pseudobacteriovorax</taxon>
    </lineage>
</organism>
<feature type="transmembrane region" description="Helical" evidence="7">
    <location>
        <begin position="6"/>
        <end position="26"/>
    </location>
</feature>
<keyword evidence="5 7" id="KW-1133">Transmembrane helix</keyword>
<feature type="transmembrane region" description="Helical" evidence="7">
    <location>
        <begin position="367"/>
        <end position="389"/>
    </location>
</feature>
<dbReference type="Pfam" id="PF02687">
    <property type="entry name" value="FtsX"/>
    <property type="match status" value="1"/>
</dbReference>
<evidence type="ECO:0000313" key="10">
    <source>
        <dbReference type="EMBL" id="SME99620.1"/>
    </source>
</evidence>
<dbReference type="GO" id="GO:0098797">
    <property type="term" value="C:plasma membrane protein complex"/>
    <property type="evidence" value="ECO:0007669"/>
    <property type="project" value="TreeGrafter"/>
</dbReference>
<gene>
    <name evidence="10" type="ORF">SAMN06296036_10314</name>
</gene>
<dbReference type="AlphaFoldDB" id="A0A1Y6BAJ3"/>
<protein>
    <submittedName>
        <fullName evidence="10">Lipoprotein-releasing system permease protein</fullName>
    </submittedName>
</protein>
<reference evidence="11" key="1">
    <citation type="submission" date="2017-04" db="EMBL/GenBank/DDBJ databases">
        <authorList>
            <person name="Varghese N."/>
            <person name="Submissions S."/>
        </authorList>
    </citation>
    <scope>NUCLEOTIDE SEQUENCE [LARGE SCALE GENOMIC DNA]</scope>
    <source>
        <strain evidence="11">RKEM611</strain>
    </source>
</reference>
<dbReference type="PANTHER" id="PTHR30489:SF0">
    <property type="entry name" value="LIPOPROTEIN-RELEASING SYSTEM TRANSMEMBRANE PROTEIN LOLE"/>
    <property type="match status" value="1"/>
</dbReference>
<name>A0A1Y6BAJ3_9BACT</name>
<feature type="domain" description="MacB-like periplasmic core" evidence="9">
    <location>
        <begin position="2"/>
        <end position="244"/>
    </location>
</feature>
<dbReference type="Pfam" id="PF12704">
    <property type="entry name" value="MacB_PCD"/>
    <property type="match status" value="1"/>
</dbReference>
<dbReference type="GO" id="GO:0044874">
    <property type="term" value="P:lipoprotein localization to outer membrane"/>
    <property type="evidence" value="ECO:0007669"/>
    <property type="project" value="TreeGrafter"/>
</dbReference>
<evidence type="ECO:0000256" key="5">
    <source>
        <dbReference type="ARBA" id="ARBA00022989"/>
    </source>
</evidence>
<evidence type="ECO:0000313" key="11">
    <source>
        <dbReference type="Proteomes" id="UP000192907"/>
    </source>
</evidence>
<comment type="similarity">
    <text evidence="2">Belongs to the ABC-4 integral membrane protein family. LolC/E subfamily.</text>
</comment>
<proteinExistence type="inferred from homology"/>
<dbReference type="Proteomes" id="UP000192907">
    <property type="component" value="Unassembled WGS sequence"/>
</dbReference>
<evidence type="ECO:0000256" key="6">
    <source>
        <dbReference type="ARBA" id="ARBA00023136"/>
    </source>
</evidence>
<evidence type="ECO:0000259" key="9">
    <source>
        <dbReference type="Pfam" id="PF12704"/>
    </source>
</evidence>
<feature type="transmembrane region" description="Helical" evidence="7">
    <location>
        <begin position="316"/>
        <end position="346"/>
    </location>
</feature>
<evidence type="ECO:0000259" key="8">
    <source>
        <dbReference type="Pfam" id="PF02687"/>
    </source>
</evidence>
<evidence type="ECO:0000256" key="2">
    <source>
        <dbReference type="ARBA" id="ARBA00005236"/>
    </source>
</evidence>
<sequence>MTVFSILGVTLGVAALIIVLSVMGGFEQDLKGKMLRGQPHLEILAENPILGFSLNDVPLDQLKTAIRDGHGFSPFTQGDVVIKQGKHLAAVNLVGVDTKFDNSMWAFHETVVDGDLESINENHRPLLSLEENRSSFPGIMLGEGVAGQLGADLGDEVTILSPQAASGAVLFSGGTITRTYVVTAIFRSRIFTYDSKWAVVRLEEGRKFMPDYDPYLDIENFVTGIAVNADDPYDVDGIVSRLKAQFGQLNFRTWKDANSALLFALQLEKYTMGAILMLIVLVAVFSISGTMMMTVFHKKTQVCLMRSLGMTQKDIARLYMFQGGTIGFLGILLGLALGLGVCFILHESRYIDMPANLNSIRGLPVKFLPFEYAVICIMAFMLTVLGALYPALTASRQNPSSGLRYS</sequence>
<keyword evidence="6 7" id="KW-0472">Membrane</keyword>